<accession>A0A1K2I1X1</accession>
<dbReference type="RefSeq" id="WP_072345915.1">
    <property type="nucleotide sequence ID" value="NZ_FPKU01000003.1"/>
</dbReference>
<evidence type="ECO:0000313" key="3">
    <source>
        <dbReference type="EMBL" id="SFZ86394.1"/>
    </source>
</evidence>
<proteinExistence type="inferred from homology"/>
<evidence type="ECO:0000256" key="2">
    <source>
        <dbReference type="RuleBase" id="RU362080"/>
    </source>
</evidence>
<keyword evidence="4" id="KW-1185">Reference proteome</keyword>
<dbReference type="EMBL" id="FPKU01000003">
    <property type="protein sequence ID" value="SFZ86394.1"/>
    <property type="molecule type" value="Genomic_DNA"/>
</dbReference>
<dbReference type="NCBIfam" id="TIGR01552">
    <property type="entry name" value="phd_fam"/>
    <property type="match status" value="1"/>
</dbReference>
<dbReference type="AlphaFoldDB" id="A0A1K2I1X1"/>
<name>A0A1K2I1X1_9HYPH</name>
<dbReference type="OrthoDB" id="7473440at2"/>
<dbReference type="Pfam" id="PF02604">
    <property type="entry name" value="PhdYeFM_antitox"/>
    <property type="match status" value="1"/>
</dbReference>
<reference evidence="3 4" key="1">
    <citation type="submission" date="2016-11" db="EMBL/GenBank/DDBJ databases">
        <authorList>
            <person name="Jaros S."/>
            <person name="Januszkiewicz K."/>
            <person name="Wedrychowicz H."/>
        </authorList>
    </citation>
    <scope>NUCLEOTIDE SEQUENCE [LARGE SCALE GENOMIC DNA]</scope>
    <source>
        <strain evidence="3 4">ATCC 23634</strain>
    </source>
</reference>
<dbReference type="Proteomes" id="UP000183447">
    <property type="component" value="Unassembled WGS sequence"/>
</dbReference>
<protein>
    <recommendedName>
        <fullName evidence="2">Antitoxin</fullName>
    </recommendedName>
</protein>
<dbReference type="SUPFAM" id="SSF143120">
    <property type="entry name" value="YefM-like"/>
    <property type="match status" value="1"/>
</dbReference>
<evidence type="ECO:0000313" key="4">
    <source>
        <dbReference type="Proteomes" id="UP000183447"/>
    </source>
</evidence>
<sequence>MRVSVSEAKGRLTDLVRRAETGDEVILTRHGVPAARIVAIATPASREARRDALEAILVRARRKRAEVRTVPDAPDLYGDDGLPQ</sequence>
<dbReference type="STRING" id="665118.SAMN02983003_3574"/>
<organism evidence="3 4">
    <name type="scientific">Devosia enhydra</name>
    <dbReference type="NCBI Taxonomy" id="665118"/>
    <lineage>
        <taxon>Bacteria</taxon>
        <taxon>Pseudomonadati</taxon>
        <taxon>Pseudomonadota</taxon>
        <taxon>Alphaproteobacteria</taxon>
        <taxon>Hyphomicrobiales</taxon>
        <taxon>Devosiaceae</taxon>
        <taxon>Devosia</taxon>
    </lineage>
</organism>
<evidence type="ECO:0000256" key="1">
    <source>
        <dbReference type="ARBA" id="ARBA00009981"/>
    </source>
</evidence>
<dbReference type="InterPro" id="IPR036165">
    <property type="entry name" value="YefM-like_sf"/>
</dbReference>
<gene>
    <name evidence="3" type="ORF">SAMN02983003_3574</name>
</gene>
<dbReference type="InterPro" id="IPR006442">
    <property type="entry name" value="Antitoxin_Phd/YefM"/>
</dbReference>
<comment type="function">
    <text evidence="2">Antitoxin component of a type II toxin-antitoxin (TA) system.</text>
</comment>
<dbReference type="Gene3D" id="3.40.1620.10">
    <property type="entry name" value="YefM-like domain"/>
    <property type="match status" value="1"/>
</dbReference>
<comment type="similarity">
    <text evidence="1 2">Belongs to the phD/YefM antitoxin family.</text>
</comment>